<dbReference type="AlphaFoldDB" id="A0A6P7X514"/>
<name>A0A6P7X514_9AMPH</name>
<sequence>MGRLVSFKGYCNPGDKVRFAWRNYSFTMAATIRKVIYTPRAPIRKGIYSQAVVVDKTMYICGVVGIDVATGQLVPGGVLEETKQSTKLSAVC</sequence>
<dbReference type="InParanoid" id="A0A6P7X514"/>
<dbReference type="GeneID" id="115459946"/>
<dbReference type="SUPFAM" id="SSF55298">
    <property type="entry name" value="YjgF-like"/>
    <property type="match status" value="1"/>
</dbReference>
<protein>
    <submittedName>
        <fullName evidence="2">2-iminobutanoate/2-iminopropanoate deaminase-like</fullName>
    </submittedName>
</protein>
<dbReference type="RefSeq" id="XP_030045660.1">
    <property type="nucleotide sequence ID" value="XM_030189800.1"/>
</dbReference>
<organism evidence="1 2">
    <name type="scientific">Microcaecilia unicolor</name>
    <dbReference type="NCBI Taxonomy" id="1415580"/>
    <lineage>
        <taxon>Eukaryota</taxon>
        <taxon>Metazoa</taxon>
        <taxon>Chordata</taxon>
        <taxon>Craniata</taxon>
        <taxon>Vertebrata</taxon>
        <taxon>Euteleostomi</taxon>
        <taxon>Amphibia</taxon>
        <taxon>Gymnophiona</taxon>
        <taxon>Siphonopidae</taxon>
        <taxon>Microcaecilia</taxon>
    </lineage>
</organism>
<evidence type="ECO:0000313" key="2">
    <source>
        <dbReference type="RefSeq" id="XP_030045660.1"/>
    </source>
</evidence>
<dbReference type="OrthoDB" id="309640at2759"/>
<accession>A0A6P7X514</accession>
<dbReference type="InterPro" id="IPR035959">
    <property type="entry name" value="RutC-like_sf"/>
</dbReference>
<proteinExistence type="predicted"/>
<dbReference type="Proteomes" id="UP000515156">
    <property type="component" value="Chromosome 1"/>
</dbReference>
<dbReference type="Gene3D" id="3.30.1330.40">
    <property type="entry name" value="RutC-like"/>
    <property type="match status" value="1"/>
</dbReference>
<dbReference type="KEGG" id="muo:115459946"/>
<evidence type="ECO:0000313" key="1">
    <source>
        <dbReference type="Proteomes" id="UP000515156"/>
    </source>
</evidence>
<gene>
    <name evidence="2" type="primary">LOC115459946</name>
</gene>
<reference evidence="2" key="1">
    <citation type="submission" date="2025-08" db="UniProtKB">
        <authorList>
            <consortium name="RefSeq"/>
        </authorList>
    </citation>
    <scope>IDENTIFICATION</scope>
</reference>
<keyword evidence="1" id="KW-1185">Reference proteome</keyword>